<name>A0A158EIX6_9BURK</name>
<sequence length="331" mass="36236">MPRITFGLPPQNPGDLGSSQDAVPTKTQAPRSDPGSNFQRQLWGTLAGLGKQETAKNRELVSEKLRREFKIASPLMPQKPGSTGKLAQKIIPKDSSRNYEVDIPDADLDAKIEELDEESSMQQSRSSVNGGIGDLNISHISHAHDNSGFFGSSLNTSFSSTQRSESSPSTKSDTKPTGREGLSKYLKERLDNIDLEADLPSTADLKRRDNFHVIDRMLEGATNRGTRDLGLDAFKKAEKLLTAANTHPDPAVRLRLLHVGVVCHNNSSLANGLKTVDQFTESGELRNKYRASIKAAYNALKGQGESRLAEKLLASIQQESPMLFAENVLKK</sequence>
<evidence type="ECO:0000256" key="1">
    <source>
        <dbReference type="SAM" id="MobiDB-lite"/>
    </source>
</evidence>
<dbReference type="AlphaFoldDB" id="A0A158EIX6"/>
<keyword evidence="3" id="KW-1185">Reference proteome</keyword>
<evidence type="ECO:0000313" key="2">
    <source>
        <dbReference type="EMBL" id="SAL06680.1"/>
    </source>
</evidence>
<comment type="caution">
    <text evidence="2">The sequence shown here is derived from an EMBL/GenBank/DDBJ whole genome shotgun (WGS) entry which is preliminary data.</text>
</comment>
<reference evidence="2" key="1">
    <citation type="submission" date="2016-01" db="EMBL/GenBank/DDBJ databases">
        <authorList>
            <person name="Peeters C."/>
        </authorList>
    </citation>
    <scope>NUCLEOTIDE SEQUENCE</scope>
    <source>
        <strain evidence="2">LMG 29321</strain>
    </source>
</reference>
<accession>A0A158EIX6</accession>
<organism evidence="2 3">
    <name type="scientific">Caballeronia calidae</name>
    <dbReference type="NCBI Taxonomy" id="1777139"/>
    <lineage>
        <taxon>Bacteria</taxon>
        <taxon>Pseudomonadati</taxon>
        <taxon>Pseudomonadota</taxon>
        <taxon>Betaproteobacteria</taxon>
        <taxon>Burkholderiales</taxon>
        <taxon>Burkholderiaceae</taxon>
        <taxon>Caballeronia</taxon>
    </lineage>
</organism>
<protein>
    <submittedName>
        <fullName evidence="2">Uncharacterized protein</fullName>
    </submittedName>
</protein>
<dbReference type="EMBL" id="FCOX02000128">
    <property type="protein sequence ID" value="SAL06680.1"/>
    <property type="molecule type" value="Genomic_DNA"/>
</dbReference>
<feature type="compositionally biased region" description="Polar residues" evidence="1">
    <location>
        <begin position="17"/>
        <end position="40"/>
    </location>
</feature>
<evidence type="ECO:0000313" key="3">
    <source>
        <dbReference type="Proteomes" id="UP000071859"/>
    </source>
</evidence>
<feature type="region of interest" description="Disordered" evidence="1">
    <location>
        <begin position="157"/>
        <end position="180"/>
    </location>
</feature>
<feature type="compositionally biased region" description="Low complexity" evidence="1">
    <location>
        <begin position="157"/>
        <end position="171"/>
    </location>
</feature>
<dbReference type="Proteomes" id="UP000071859">
    <property type="component" value="Unassembled WGS sequence"/>
</dbReference>
<gene>
    <name evidence="2" type="ORF">AWB78_08188</name>
</gene>
<feature type="region of interest" description="Disordered" evidence="1">
    <location>
        <begin position="1"/>
        <end position="40"/>
    </location>
</feature>
<proteinExistence type="predicted"/>